<feature type="transmembrane region" description="Helical" evidence="7">
    <location>
        <begin position="342"/>
        <end position="366"/>
    </location>
</feature>
<name>A0A9P5H4L5_9HYPO</name>
<feature type="transmembrane region" description="Helical" evidence="7">
    <location>
        <begin position="431"/>
        <end position="449"/>
    </location>
</feature>
<comment type="caution">
    <text evidence="8">The sequence shown here is derived from an EMBL/GenBank/DDBJ whole genome shotgun (WGS) entry which is preliminary data.</text>
</comment>
<dbReference type="AlphaFoldDB" id="A0A9P5H4L5"/>
<keyword evidence="5 7" id="KW-0472">Membrane</keyword>
<keyword evidence="3 7" id="KW-0812">Transmembrane</keyword>
<proteinExistence type="predicted"/>
<dbReference type="InterPro" id="IPR002293">
    <property type="entry name" value="AA/rel_permease1"/>
</dbReference>
<sequence length="468" mass="50646">MASIVKAHSSRRLSDTKTPSCSTGPASQPQVSDDQHESRPINASGHQQELESQFTTLSLIAVGITIGDVWPATAGTIVVALYNGGSPGVLFEFLAACLCYLPVTASLAELASAMPSSSGLYQYSTVASGPKWGRMVGFYTGWWNYFQWLVGSVSMGFVVAQQILGTYAFANPNYTQQSWHVFLVFLAALWSAYAMIMFANRTMPLLHNVGVVLVLGGLIIMITICGAMPGRGGRPPHATSKAVWTDWKNYSGWPDVVAFMCGMLNGAYAVGAPDATIHVAEEIPQPHINVPKAMCIQMISGMITAFAYLLAIMYCITDFDEILNATLPLAAVYKQATRSDSITIGMMVVTLLPLYTCLVGAVLAASRQGWVLARDKATPYPNFIASVHPRWKMPFNSALINCILSTILGCLYLGSSLAFNALVSSYVQLSTTTYMSAIIPLILGGRKYFDPGWFSMRGKIGMIMNILK</sequence>
<feature type="transmembrane region" description="Helical" evidence="7">
    <location>
        <begin position="89"/>
        <end position="108"/>
    </location>
</feature>
<feature type="transmembrane region" description="Helical" evidence="7">
    <location>
        <begin position="59"/>
        <end position="82"/>
    </location>
</feature>
<dbReference type="Pfam" id="PF13520">
    <property type="entry name" value="AA_permease_2"/>
    <property type="match status" value="1"/>
</dbReference>
<dbReference type="Gene3D" id="1.20.1740.10">
    <property type="entry name" value="Amino acid/polyamine transporter I"/>
    <property type="match status" value="1"/>
</dbReference>
<evidence type="ECO:0000256" key="2">
    <source>
        <dbReference type="ARBA" id="ARBA00022448"/>
    </source>
</evidence>
<evidence type="ECO:0000256" key="6">
    <source>
        <dbReference type="SAM" id="MobiDB-lite"/>
    </source>
</evidence>
<feature type="transmembrane region" description="Helical" evidence="7">
    <location>
        <begin position="145"/>
        <end position="169"/>
    </location>
</feature>
<keyword evidence="4 7" id="KW-1133">Transmembrane helix</keyword>
<protein>
    <recommendedName>
        <fullName evidence="10">Choline transport protein</fullName>
    </recommendedName>
</protein>
<keyword evidence="2" id="KW-0813">Transport</keyword>
<dbReference type="GO" id="GO:0016020">
    <property type="term" value="C:membrane"/>
    <property type="evidence" value="ECO:0007669"/>
    <property type="project" value="UniProtKB-SubCell"/>
</dbReference>
<dbReference type="PIRSF" id="PIRSF006060">
    <property type="entry name" value="AA_transporter"/>
    <property type="match status" value="1"/>
</dbReference>
<feature type="transmembrane region" description="Helical" evidence="7">
    <location>
        <begin position="398"/>
        <end position="419"/>
    </location>
</feature>
<evidence type="ECO:0000256" key="5">
    <source>
        <dbReference type="ARBA" id="ARBA00023136"/>
    </source>
</evidence>
<dbReference type="PANTHER" id="PTHR45649:SF27">
    <property type="entry name" value="CHOLINE TRANSPORTER (EUROFUNG)"/>
    <property type="match status" value="1"/>
</dbReference>
<evidence type="ECO:0000313" key="9">
    <source>
        <dbReference type="Proteomes" id="UP000722485"/>
    </source>
</evidence>
<dbReference type="OrthoDB" id="3900342at2759"/>
<reference evidence="8" key="1">
    <citation type="submission" date="2020-03" db="EMBL/GenBank/DDBJ databases">
        <title>Draft Genome Sequence of Cylindrodendrum hubeiense.</title>
        <authorList>
            <person name="Buettner E."/>
            <person name="Kellner H."/>
        </authorList>
    </citation>
    <scope>NUCLEOTIDE SEQUENCE</scope>
    <source>
        <strain evidence="8">IHI 201604</strain>
    </source>
</reference>
<feature type="compositionally biased region" description="Polar residues" evidence="6">
    <location>
        <begin position="16"/>
        <end position="32"/>
    </location>
</feature>
<dbReference type="GO" id="GO:0022857">
    <property type="term" value="F:transmembrane transporter activity"/>
    <property type="evidence" value="ECO:0007669"/>
    <property type="project" value="InterPro"/>
</dbReference>
<gene>
    <name evidence="8" type="ORF">G7Z17_g9643</name>
</gene>
<organism evidence="8 9">
    <name type="scientific">Cylindrodendrum hubeiense</name>
    <dbReference type="NCBI Taxonomy" id="595255"/>
    <lineage>
        <taxon>Eukaryota</taxon>
        <taxon>Fungi</taxon>
        <taxon>Dikarya</taxon>
        <taxon>Ascomycota</taxon>
        <taxon>Pezizomycotina</taxon>
        <taxon>Sordariomycetes</taxon>
        <taxon>Hypocreomycetidae</taxon>
        <taxon>Hypocreales</taxon>
        <taxon>Nectriaceae</taxon>
        <taxon>Cylindrodendrum</taxon>
    </lineage>
</organism>
<evidence type="ECO:0000256" key="7">
    <source>
        <dbReference type="SAM" id="Phobius"/>
    </source>
</evidence>
<feature type="transmembrane region" description="Helical" evidence="7">
    <location>
        <begin position="295"/>
        <end position="314"/>
    </location>
</feature>
<dbReference type="Proteomes" id="UP000722485">
    <property type="component" value="Unassembled WGS sequence"/>
</dbReference>
<feature type="transmembrane region" description="Helical" evidence="7">
    <location>
        <begin position="181"/>
        <end position="199"/>
    </location>
</feature>
<evidence type="ECO:0008006" key="10">
    <source>
        <dbReference type="Google" id="ProtNLM"/>
    </source>
</evidence>
<dbReference type="EMBL" id="JAANBB010000283">
    <property type="protein sequence ID" value="KAF7544828.1"/>
    <property type="molecule type" value="Genomic_DNA"/>
</dbReference>
<feature type="region of interest" description="Disordered" evidence="6">
    <location>
        <begin position="1"/>
        <end position="46"/>
    </location>
</feature>
<evidence type="ECO:0000313" key="8">
    <source>
        <dbReference type="EMBL" id="KAF7544828.1"/>
    </source>
</evidence>
<dbReference type="PANTHER" id="PTHR45649">
    <property type="entry name" value="AMINO-ACID PERMEASE BAT1"/>
    <property type="match status" value="1"/>
</dbReference>
<evidence type="ECO:0000256" key="3">
    <source>
        <dbReference type="ARBA" id="ARBA00022692"/>
    </source>
</evidence>
<keyword evidence="9" id="KW-1185">Reference proteome</keyword>
<comment type="subcellular location">
    <subcellularLocation>
        <location evidence="1">Membrane</location>
        <topology evidence="1">Multi-pass membrane protein</topology>
    </subcellularLocation>
</comment>
<evidence type="ECO:0000256" key="1">
    <source>
        <dbReference type="ARBA" id="ARBA00004141"/>
    </source>
</evidence>
<evidence type="ECO:0000256" key="4">
    <source>
        <dbReference type="ARBA" id="ARBA00022989"/>
    </source>
</evidence>
<feature type="transmembrane region" description="Helical" evidence="7">
    <location>
        <begin position="205"/>
        <end position="227"/>
    </location>
</feature>
<accession>A0A9P5H4L5</accession>